<feature type="region of interest" description="Disordered" evidence="6">
    <location>
        <begin position="211"/>
        <end position="238"/>
    </location>
</feature>
<dbReference type="PANTHER" id="PTHR45418:SF5">
    <property type="entry name" value="BRCA2-INTERACTING PROTEIN-LIKE-RELATED"/>
    <property type="match status" value="1"/>
</dbReference>
<reference evidence="10 11" key="1">
    <citation type="journal article" date="2024" name="Nat. Commun.">
        <title>Phylogenomics reveals the evolutionary origins of lichenization in chlorophyte algae.</title>
        <authorList>
            <person name="Puginier C."/>
            <person name="Libourel C."/>
            <person name="Otte J."/>
            <person name="Skaloud P."/>
            <person name="Haon M."/>
            <person name="Grisel S."/>
            <person name="Petersen M."/>
            <person name="Berrin J.G."/>
            <person name="Delaux P.M."/>
            <person name="Dal Grande F."/>
            <person name="Keller J."/>
        </authorList>
    </citation>
    <scope>NUCLEOTIDE SEQUENCE [LARGE SCALE GENOMIC DNA]</scope>
    <source>
        <strain evidence="10 11">SAG 2036</strain>
    </source>
</reference>
<dbReference type="Pfam" id="PF21634">
    <property type="entry name" value="MOV-10_beta-barrel"/>
    <property type="match status" value="1"/>
</dbReference>
<feature type="region of interest" description="Disordered" evidence="6">
    <location>
        <begin position="1065"/>
        <end position="1141"/>
    </location>
</feature>
<comment type="similarity">
    <text evidence="2">Belongs to the DNA2/NAM7 helicase family. SDE3 subfamily.</text>
</comment>
<dbReference type="InterPro" id="IPR041677">
    <property type="entry name" value="DNA2/NAM7_AAA_11"/>
</dbReference>
<dbReference type="InterPro" id="IPR027417">
    <property type="entry name" value="P-loop_NTPase"/>
</dbReference>
<evidence type="ECO:0000256" key="3">
    <source>
        <dbReference type="ARBA" id="ARBA00012552"/>
    </source>
</evidence>
<dbReference type="GO" id="GO:0016787">
    <property type="term" value="F:hydrolase activity"/>
    <property type="evidence" value="ECO:0007669"/>
    <property type="project" value="UniProtKB-KW"/>
</dbReference>
<name>A0AAW1NUF7_9CHLO</name>
<evidence type="ECO:0000259" key="8">
    <source>
        <dbReference type="Pfam" id="PF13087"/>
    </source>
</evidence>
<dbReference type="GO" id="GO:0003724">
    <property type="term" value="F:RNA helicase activity"/>
    <property type="evidence" value="ECO:0007669"/>
    <property type="project" value="UniProtKB-EC"/>
</dbReference>
<accession>A0AAW1NUF7</accession>
<dbReference type="GO" id="GO:0005524">
    <property type="term" value="F:ATP binding"/>
    <property type="evidence" value="ECO:0007669"/>
    <property type="project" value="UniProtKB-KW"/>
</dbReference>
<dbReference type="Pfam" id="PF13086">
    <property type="entry name" value="AAA_11"/>
    <property type="match status" value="2"/>
</dbReference>
<dbReference type="EMBL" id="JALJOQ010000089">
    <property type="protein sequence ID" value="KAK9799412.1"/>
    <property type="molecule type" value="Genomic_DNA"/>
</dbReference>
<dbReference type="Proteomes" id="UP001465755">
    <property type="component" value="Unassembled WGS sequence"/>
</dbReference>
<feature type="region of interest" description="Disordered" evidence="6">
    <location>
        <begin position="707"/>
        <end position="736"/>
    </location>
</feature>
<evidence type="ECO:0000259" key="7">
    <source>
        <dbReference type="Pfam" id="PF13086"/>
    </source>
</evidence>
<evidence type="ECO:0000256" key="6">
    <source>
        <dbReference type="SAM" id="MobiDB-lite"/>
    </source>
</evidence>
<feature type="compositionally biased region" description="Polar residues" evidence="6">
    <location>
        <begin position="713"/>
        <end position="724"/>
    </location>
</feature>
<feature type="domain" description="DNA2/NAM7 helicase-like C-terminal" evidence="8">
    <location>
        <begin position="1016"/>
        <end position="1304"/>
    </location>
</feature>
<feature type="domain" description="DNA2/NAM7 helicase helicase" evidence="7">
    <location>
        <begin position="785"/>
        <end position="872"/>
    </location>
</feature>
<dbReference type="CDD" id="cd18808">
    <property type="entry name" value="SF1_C_Upf1"/>
    <property type="match status" value="1"/>
</dbReference>
<feature type="compositionally biased region" description="Polar residues" evidence="6">
    <location>
        <begin position="494"/>
        <end position="505"/>
    </location>
</feature>
<dbReference type="Pfam" id="PF13087">
    <property type="entry name" value="AAA_12"/>
    <property type="match status" value="1"/>
</dbReference>
<comment type="subcellular location">
    <subcellularLocation>
        <location evidence="1">Cytoplasm</location>
    </subcellularLocation>
</comment>
<dbReference type="InterPro" id="IPR049080">
    <property type="entry name" value="MOV-10-like_beta-barrel"/>
</dbReference>
<dbReference type="GO" id="GO:0005737">
    <property type="term" value="C:cytoplasm"/>
    <property type="evidence" value="ECO:0007669"/>
    <property type="project" value="UniProtKB-SubCell"/>
</dbReference>
<proteinExistence type="inferred from homology"/>
<evidence type="ECO:0000259" key="9">
    <source>
        <dbReference type="Pfam" id="PF21634"/>
    </source>
</evidence>
<keyword evidence="4" id="KW-0963">Cytoplasm</keyword>
<evidence type="ECO:0000256" key="5">
    <source>
        <dbReference type="ARBA" id="ARBA00047984"/>
    </source>
</evidence>
<evidence type="ECO:0000313" key="10">
    <source>
        <dbReference type="EMBL" id="KAK9799412.1"/>
    </source>
</evidence>
<feature type="region of interest" description="Disordered" evidence="6">
    <location>
        <begin position="492"/>
        <end position="511"/>
    </location>
</feature>
<evidence type="ECO:0000256" key="4">
    <source>
        <dbReference type="ARBA" id="ARBA00022490"/>
    </source>
</evidence>
<dbReference type="EC" id="3.6.4.13" evidence="3"/>
<feature type="domain" description="Helicase MOV-10-like beta-barrel" evidence="9">
    <location>
        <begin position="587"/>
        <end position="635"/>
    </location>
</feature>
<dbReference type="PANTHER" id="PTHR45418">
    <property type="entry name" value="CANCER/TESTIS ANTIGEN 55"/>
    <property type="match status" value="1"/>
</dbReference>
<dbReference type="SUPFAM" id="SSF52540">
    <property type="entry name" value="P-loop containing nucleoside triphosphate hydrolases"/>
    <property type="match status" value="1"/>
</dbReference>
<protein>
    <recommendedName>
        <fullName evidence="3">RNA helicase</fullName>
        <ecNumber evidence="3">3.6.4.13</ecNumber>
    </recommendedName>
</protein>
<evidence type="ECO:0000313" key="11">
    <source>
        <dbReference type="Proteomes" id="UP001465755"/>
    </source>
</evidence>
<comment type="catalytic activity">
    <reaction evidence="5">
        <text>ATP + H2O = ADP + phosphate + H(+)</text>
        <dbReference type="Rhea" id="RHEA:13065"/>
        <dbReference type="ChEBI" id="CHEBI:15377"/>
        <dbReference type="ChEBI" id="CHEBI:15378"/>
        <dbReference type="ChEBI" id="CHEBI:30616"/>
        <dbReference type="ChEBI" id="CHEBI:43474"/>
        <dbReference type="ChEBI" id="CHEBI:456216"/>
        <dbReference type="EC" id="3.6.4.13"/>
    </reaction>
</comment>
<dbReference type="Gene3D" id="3.40.50.300">
    <property type="entry name" value="P-loop containing nucleotide triphosphate hydrolases"/>
    <property type="match status" value="2"/>
</dbReference>
<sequence length="1422" mass="154065">MSRVPQYPASGVPQYNAEWYPPQMQPPQRPQWYAVPVAPPYMQPYLPYHHTTQQLPPGYGAQFFRPYTGGVPPTRQAFLRLCNACKAAFPKLPEALQKMLAIYAALCLPENSAARECKEQILRYHYIFRMDLALEAIRAAAEDMAKPGGQARHLVSEGLMQLKVGFLSGEEMPADGFGCNHLRGPEGYAGAVERITAKDLDAAIVQVVQDPSLGTPSTDDKAQGAPPPPSPRLAEPCPLPQAGRIFLDSGDLQRLHKSALKDVSALQLGAAGIGLSANADFGVHRLVVPEVHEQPVYPFLYINGGAAQQAPTPTLFYRQLAAVAFDKGQLYPVTVLLDCSLSPKRKAEERGLLQQLVMFTFLVPHTALQKLPAGHACIAEVHEHPDLRALVVGRRVTVALTDQAGTEQRLCNLEAPPFVPAHLLTLFDSAPSNFIADPPPLFCLLGSRGLHKAIAWWSSGHEMDTTVSPPPPAYGQTGIANVMRKAIVLPPSTPQQQGTAESSAASKGEKVKQLRRYSRMLGLEEAAMEDHIRRHDMFNVRVQVAIFLLPNRYAVVCDPGNTDAAEQTSFYRGPNLAVVLLRNPDAMTNRWRDWKLLALHVPGLQEGRPMLLFGDVVYVRFASSPTTEYGGYVVATDGALCLAGMPSAFWQQVTNRPNLSGNADNTARRKAQMIHVRFSFDRSLMRRMHTALQAIAELGICFEQLPTDDKSGSDASKSQSQPQVSASSGPPSPLASQEALAAASVQLPQQADIPGAQADAEDDWPSMQQIMDRANTIQEGGAKRLNTEQRIAVASMLCGRSTAFARTSFALFGPPGTGKTVTLVEGALQVLHQEPQARLLLCAPSNYSADLLAAALLAAGQADVIVRLNDPRRPPAQVHLDVLPMCAIDDTSRALSLPSLEAVSAARVVICTCGGAGMLREGDYAKMNPPIRFSHVMIDEAGQALPTEALIPISLLHPSGGRVLLCGDPKQLGPIVRCPLASTGFRGQGSLGVSLLESFIAQHSASYRGLLDRHLAPCTVQLVRNYRSHSTLLRLPNALFYNDSLQAAADQRTVLPPEWAAQQLADDDGDESAGHESAAVEPDAVGTENGNDQAEDFIPLDGAQQQAEQEDGDMLQPKYASQEYQGDEDAEEEEETNEQLTVVSTLFYGVRGQQMREGEGPSYFNPMEATVLVRLLRSLLQGSGASNGNAQQRQSQGARVTAGDIGVIATYRKQVQKIRMLLRECDLSSVRVGTVDDFQGQEARIVFISTVLSRCESLLALPTSEGNSQGVRGGDLQQVGFWRNPKRFNVAITRARALLVVIGHPVVLLEDSSWRELLRHCASRGTYRGAGVDYMAHLARSSALTGAQDAWLGEESAPQLAQGATAEEGSLAREEAEMALAIERIADLALLGVGDADHMFPDTLDEAHSSLGFEELAWRVAL</sequence>
<evidence type="ECO:0000256" key="2">
    <source>
        <dbReference type="ARBA" id="ARBA00005601"/>
    </source>
</evidence>
<evidence type="ECO:0000256" key="1">
    <source>
        <dbReference type="ARBA" id="ARBA00004496"/>
    </source>
</evidence>
<dbReference type="InterPro" id="IPR047187">
    <property type="entry name" value="SF1_C_Upf1"/>
</dbReference>
<dbReference type="InterPro" id="IPR041679">
    <property type="entry name" value="DNA2/NAM7-like_C"/>
</dbReference>
<feature type="compositionally biased region" description="Acidic residues" evidence="6">
    <location>
        <begin position="1125"/>
        <end position="1137"/>
    </location>
</feature>
<keyword evidence="11" id="KW-1185">Reference proteome</keyword>
<feature type="domain" description="DNA2/NAM7 helicase helicase" evidence="7">
    <location>
        <begin position="901"/>
        <end position="976"/>
    </location>
</feature>
<gene>
    <name evidence="10" type="ORF">WJX73_005424</name>
</gene>
<organism evidence="10 11">
    <name type="scientific">Symbiochloris irregularis</name>
    <dbReference type="NCBI Taxonomy" id="706552"/>
    <lineage>
        <taxon>Eukaryota</taxon>
        <taxon>Viridiplantae</taxon>
        <taxon>Chlorophyta</taxon>
        <taxon>core chlorophytes</taxon>
        <taxon>Trebouxiophyceae</taxon>
        <taxon>Trebouxiales</taxon>
        <taxon>Trebouxiaceae</taxon>
        <taxon>Symbiochloris</taxon>
    </lineage>
</organism>
<comment type="caution">
    <text evidence="10">The sequence shown here is derived from an EMBL/GenBank/DDBJ whole genome shotgun (WGS) entry which is preliminary data.</text>
</comment>